<evidence type="ECO:0000313" key="2">
    <source>
        <dbReference type="EMBL" id="SFF55105.1"/>
    </source>
</evidence>
<organism evidence="2 3">
    <name type="scientific">Thermoflexibacter ruber</name>
    <dbReference type="NCBI Taxonomy" id="1003"/>
    <lineage>
        <taxon>Bacteria</taxon>
        <taxon>Pseudomonadati</taxon>
        <taxon>Bacteroidota</taxon>
        <taxon>Cytophagia</taxon>
        <taxon>Cytophagales</taxon>
        <taxon>Thermoflexibacteraceae</taxon>
        <taxon>Thermoflexibacter</taxon>
    </lineage>
</organism>
<gene>
    <name evidence="2" type="ORF">SAMN04488541_10553</name>
</gene>
<dbReference type="EMBL" id="FONY01000055">
    <property type="protein sequence ID" value="SFF55105.1"/>
    <property type="molecule type" value="Genomic_DNA"/>
</dbReference>
<evidence type="ECO:0008006" key="4">
    <source>
        <dbReference type="Google" id="ProtNLM"/>
    </source>
</evidence>
<name>A0A1I2JJQ0_9BACT</name>
<dbReference type="AlphaFoldDB" id="A0A1I2JJQ0"/>
<accession>A0A1I2JJQ0</accession>
<dbReference type="RefSeq" id="WP_091549265.1">
    <property type="nucleotide sequence ID" value="NZ_FONY01000055.1"/>
</dbReference>
<keyword evidence="1" id="KW-0175">Coiled coil</keyword>
<dbReference type="Proteomes" id="UP000199513">
    <property type="component" value="Unassembled WGS sequence"/>
</dbReference>
<feature type="coiled-coil region" evidence="1">
    <location>
        <begin position="177"/>
        <end position="232"/>
    </location>
</feature>
<reference evidence="2 3" key="1">
    <citation type="submission" date="2016-10" db="EMBL/GenBank/DDBJ databases">
        <authorList>
            <person name="de Groot N.N."/>
        </authorList>
    </citation>
    <scope>NUCLEOTIDE SEQUENCE [LARGE SCALE GENOMIC DNA]</scope>
    <source>
        <strain>GEY</strain>
        <strain evidence="3">DSM 9560</strain>
    </source>
</reference>
<keyword evidence="3" id="KW-1185">Reference proteome</keyword>
<sequence>MKTIEFETKAENGFISLPADMSAYHNSKVRVTIFVEEPQTKEPQNNADRYSKYIETHNLDLALEGLFAIASAIKQTQKEVETIQTHLQALEKQSIDAMRQAKSGEKTIGESNALVMDMLQEEEKIKQQAEIKAKELSELAYFKMQIQEVVARLKMQKEVHQTVHQKMADSSETISTIERMKNKLTENEQLSKIYETQTSAHELDPKVEKEINDILNMEAQRRQQALDELKKKIGI</sequence>
<protein>
    <recommendedName>
        <fullName evidence="4">Phage shock protein A (PspA) family protein</fullName>
    </recommendedName>
</protein>
<proteinExistence type="predicted"/>
<dbReference type="STRING" id="1003.SAMN04488541_10553"/>
<evidence type="ECO:0000256" key="1">
    <source>
        <dbReference type="SAM" id="Coils"/>
    </source>
</evidence>
<evidence type="ECO:0000313" key="3">
    <source>
        <dbReference type="Proteomes" id="UP000199513"/>
    </source>
</evidence>